<dbReference type="PANTHER" id="PTHR30487:SF0">
    <property type="entry name" value="PREPILIN LEADER PEPTIDASE_N-METHYLTRANSFERASE-RELATED"/>
    <property type="match status" value="1"/>
</dbReference>
<dbReference type="Pfam" id="PF01478">
    <property type="entry name" value="Peptidase_A24"/>
    <property type="match status" value="1"/>
</dbReference>
<evidence type="ECO:0000256" key="2">
    <source>
        <dbReference type="SAM" id="Phobius"/>
    </source>
</evidence>
<dbReference type="Proteomes" id="UP000596248">
    <property type="component" value="Chromosome"/>
</dbReference>
<comment type="similarity">
    <text evidence="1">Belongs to the peptidase A24 family.</text>
</comment>
<evidence type="ECO:0000256" key="1">
    <source>
        <dbReference type="ARBA" id="ARBA00005801"/>
    </source>
</evidence>
<dbReference type="PANTHER" id="PTHR30487">
    <property type="entry name" value="TYPE 4 PREPILIN-LIKE PROTEINS LEADER PEPTIDE-PROCESSING ENZYME"/>
    <property type="match status" value="1"/>
</dbReference>
<reference evidence="4 5" key="1">
    <citation type="submission" date="2021-01" db="EMBL/GenBank/DDBJ databases">
        <title>Identification of strong promoters based on the transcriptome of Brevibacillus choshinensis.</title>
        <authorList>
            <person name="Yao D."/>
            <person name="Zhang K."/>
            <person name="Wu J."/>
        </authorList>
    </citation>
    <scope>NUCLEOTIDE SEQUENCE [LARGE SCALE GENOMIC DNA]</scope>
    <source>
        <strain evidence="4 5">HPD31-SP3</strain>
    </source>
</reference>
<name>A0ABX7FQ38_BRECH</name>
<keyword evidence="2" id="KW-1133">Transmembrane helix</keyword>
<keyword evidence="5" id="KW-1185">Reference proteome</keyword>
<evidence type="ECO:0000313" key="5">
    <source>
        <dbReference type="Proteomes" id="UP000596248"/>
    </source>
</evidence>
<gene>
    <name evidence="4" type="ORF">JNE38_01005</name>
</gene>
<dbReference type="InterPro" id="IPR050882">
    <property type="entry name" value="Prepilin_peptidase/N-MTase"/>
</dbReference>
<dbReference type="InterPro" id="IPR000045">
    <property type="entry name" value="Prepilin_IV_endopep_pep"/>
</dbReference>
<accession>A0ABX7FQ38</accession>
<keyword evidence="2" id="KW-0812">Transmembrane</keyword>
<protein>
    <submittedName>
        <fullName evidence="4">Prepilin peptidase</fullName>
    </submittedName>
</protein>
<dbReference type="Gene3D" id="1.20.120.1220">
    <property type="match status" value="1"/>
</dbReference>
<keyword evidence="2" id="KW-0472">Membrane</keyword>
<sequence length="165" mass="18208">MNHAVLLTVLAIAACFDWRQRKVPNALTLPAMAVGLWYQYQTGTAWTAWGGLGGAFLLTFGPVACKGMGMGDQKLLMAVGAWSSWTVVFSLFLYAILLCVLTTFFVPRTWSRLRANLLTLATGWKAHREMWLPEREQSAYSLPFGVFLLAAYGILHFQSAAGSIV</sequence>
<feature type="transmembrane region" description="Helical" evidence="2">
    <location>
        <begin position="139"/>
        <end position="157"/>
    </location>
</feature>
<evidence type="ECO:0000313" key="4">
    <source>
        <dbReference type="EMBL" id="QRG67838.1"/>
    </source>
</evidence>
<feature type="transmembrane region" description="Helical" evidence="2">
    <location>
        <begin position="75"/>
        <end position="106"/>
    </location>
</feature>
<dbReference type="RefSeq" id="WP_203354877.1">
    <property type="nucleotide sequence ID" value="NZ_CP069127.1"/>
</dbReference>
<feature type="domain" description="Prepilin type IV endopeptidase peptidase" evidence="3">
    <location>
        <begin position="5"/>
        <end position="102"/>
    </location>
</feature>
<evidence type="ECO:0000259" key="3">
    <source>
        <dbReference type="Pfam" id="PF01478"/>
    </source>
</evidence>
<feature type="transmembrane region" description="Helical" evidence="2">
    <location>
        <begin position="43"/>
        <end position="63"/>
    </location>
</feature>
<organism evidence="4 5">
    <name type="scientific">Brevibacillus choshinensis</name>
    <dbReference type="NCBI Taxonomy" id="54911"/>
    <lineage>
        <taxon>Bacteria</taxon>
        <taxon>Bacillati</taxon>
        <taxon>Bacillota</taxon>
        <taxon>Bacilli</taxon>
        <taxon>Bacillales</taxon>
        <taxon>Paenibacillaceae</taxon>
        <taxon>Brevibacillus</taxon>
    </lineage>
</organism>
<dbReference type="EMBL" id="CP069127">
    <property type="protein sequence ID" value="QRG67838.1"/>
    <property type="molecule type" value="Genomic_DNA"/>
</dbReference>
<proteinExistence type="inferred from homology"/>